<feature type="region of interest" description="Disordered" evidence="1">
    <location>
        <begin position="1"/>
        <end position="45"/>
    </location>
</feature>
<feature type="non-terminal residue" evidence="2">
    <location>
        <position position="1"/>
    </location>
</feature>
<proteinExistence type="predicted"/>
<sequence length="45" mass="4924">WHHSSRPARAGSRPTSTRPPGTPGRPCRTINPQHPHTGPIRRPPG</sequence>
<name>A0A6J4PUD5_9PSEU</name>
<dbReference type="AlphaFoldDB" id="A0A6J4PUD5"/>
<reference evidence="2" key="1">
    <citation type="submission" date="2020-02" db="EMBL/GenBank/DDBJ databases">
        <authorList>
            <person name="Meier V. D."/>
        </authorList>
    </citation>
    <scope>NUCLEOTIDE SEQUENCE</scope>
    <source>
        <strain evidence="2">AVDCRST_MAG66</strain>
    </source>
</reference>
<accession>A0A6J4PUD5</accession>
<evidence type="ECO:0000313" key="2">
    <source>
        <dbReference type="EMBL" id="CAA9425776.1"/>
    </source>
</evidence>
<feature type="non-terminal residue" evidence="2">
    <location>
        <position position="45"/>
    </location>
</feature>
<evidence type="ECO:0000256" key="1">
    <source>
        <dbReference type="SAM" id="MobiDB-lite"/>
    </source>
</evidence>
<dbReference type="EMBL" id="CADCUS010000432">
    <property type="protein sequence ID" value="CAA9425776.1"/>
    <property type="molecule type" value="Genomic_DNA"/>
</dbReference>
<protein>
    <submittedName>
        <fullName evidence="2">Uncharacterized protein</fullName>
    </submittedName>
</protein>
<gene>
    <name evidence="2" type="ORF">AVDCRST_MAG66-2947</name>
</gene>
<organism evidence="2">
    <name type="scientific">uncultured Pseudonocardia sp</name>
    <dbReference type="NCBI Taxonomy" id="211455"/>
    <lineage>
        <taxon>Bacteria</taxon>
        <taxon>Bacillati</taxon>
        <taxon>Actinomycetota</taxon>
        <taxon>Actinomycetes</taxon>
        <taxon>Pseudonocardiales</taxon>
        <taxon>Pseudonocardiaceae</taxon>
        <taxon>Pseudonocardia</taxon>
        <taxon>environmental samples</taxon>
    </lineage>
</organism>